<feature type="binding site" evidence="13">
    <location>
        <position position="100"/>
    </location>
    <ligand>
        <name>Zn(2+)</name>
        <dbReference type="ChEBI" id="CHEBI:29105"/>
    </ligand>
</feature>
<evidence type="ECO:0000256" key="8">
    <source>
        <dbReference type="ARBA" id="ARBA00022833"/>
    </source>
</evidence>
<dbReference type="Gene3D" id="1.10.10.10">
    <property type="entry name" value="Winged helix-like DNA-binding domain superfamily/Winged helix DNA-binding domain"/>
    <property type="match status" value="1"/>
</dbReference>
<evidence type="ECO:0000313" key="16">
    <source>
        <dbReference type="Proteomes" id="UP000057158"/>
    </source>
</evidence>
<name>A0A0M5IKS1_9BACT</name>
<evidence type="ECO:0000256" key="13">
    <source>
        <dbReference type="PIRSR" id="PIRSR602481-1"/>
    </source>
</evidence>
<keyword evidence="12" id="KW-0804">Transcription</keyword>
<evidence type="ECO:0000313" key="15">
    <source>
        <dbReference type="EMBL" id="ALC16048.1"/>
    </source>
</evidence>
<comment type="subunit">
    <text evidence="3">Homodimer.</text>
</comment>
<evidence type="ECO:0000256" key="11">
    <source>
        <dbReference type="ARBA" id="ARBA00023125"/>
    </source>
</evidence>
<reference evidence="15 16" key="1">
    <citation type="submission" date="2015-07" db="EMBL/GenBank/DDBJ databases">
        <title>Isolation and Genomic Characterization of a Novel Halophilic Metal-Reducing Deltaproteobacterium from the Deep Subsurface.</title>
        <authorList>
            <person name="Badalamenti J.P."/>
            <person name="Summers Z.M."/>
            <person name="Gralnick J.A."/>
            <person name="Bond D.R."/>
        </authorList>
    </citation>
    <scope>NUCLEOTIDE SEQUENCE [LARGE SCALE GENOMIC DNA]</scope>
    <source>
        <strain evidence="15 16">WTL</strain>
    </source>
</reference>
<dbReference type="Pfam" id="PF01475">
    <property type="entry name" value="FUR"/>
    <property type="match status" value="1"/>
</dbReference>
<keyword evidence="8 13" id="KW-0862">Zinc</keyword>
<dbReference type="Gene3D" id="3.30.1490.190">
    <property type="match status" value="1"/>
</dbReference>
<dbReference type="CDD" id="cd07153">
    <property type="entry name" value="Fur_like"/>
    <property type="match status" value="1"/>
</dbReference>
<keyword evidence="5" id="KW-0963">Cytoplasm</keyword>
<dbReference type="EMBL" id="CP010802">
    <property type="protein sequence ID" value="ALC16048.1"/>
    <property type="molecule type" value="Genomic_DNA"/>
</dbReference>
<keyword evidence="16" id="KW-1185">Reference proteome</keyword>
<dbReference type="GO" id="GO:0008270">
    <property type="term" value="F:zinc ion binding"/>
    <property type="evidence" value="ECO:0007669"/>
    <property type="project" value="TreeGrafter"/>
</dbReference>
<evidence type="ECO:0000256" key="1">
    <source>
        <dbReference type="ARBA" id="ARBA00004496"/>
    </source>
</evidence>
<feature type="binding site" evidence="14">
    <location>
        <position position="112"/>
    </location>
    <ligand>
        <name>Fe cation</name>
        <dbReference type="ChEBI" id="CHEBI:24875"/>
    </ligand>
</feature>
<dbReference type="GO" id="GO:0045892">
    <property type="term" value="P:negative regulation of DNA-templated transcription"/>
    <property type="evidence" value="ECO:0007669"/>
    <property type="project" value="TreeGrafter"/>
</dbReference>
<keyword evidence="11" id="KW-0238">DNA-binding</keyword>
<feature type="binding site" evidence="13">
    <location>
        <position position="137"/>
    </location>
    <ligand>
        <name>Zn(2+)</name>
        <dbReference type="ChEBI" id="CHEBI:29105"/>
    </ligand>
</feature>
<comment type="subcellular location">
    <subcellularLocation>
        <location evidence="1">Cytoplasm</location>
    </subcellularLocation>
</comment>
<evidence type="ECO:0000256" key="2">
    <source>
        <dbReference type="ARBA" id="ARBA00007957"/>
    </source>
</evidence>
<evidence type="ECO:0000256" key="9">
    <source>
        <dbReference type="ARBA" id="ARBA00023004"/>
    </source>
</evidence>
<dbReference type="GO" id="GO:1900705">
    <property type="term" value="P:negative regulation of siderophore biosynthetic process"/>
    <property type="evidence" value="ECO:0007669"/>
    <property type="project" value="TreeGrafter"/>
</dbReference>
<dbReference type="GO" id="GO:0003700">
    <property type="term" value="F:DNA-binding transcription factor activity"/>
    <property type="evidence" value="ECO:0007669"/>
    <property type="project" value="InterPro"/>
</dbReference>
<dbReference type="FunFam" id="3.30.1490.190:FF:000001">
    <property type="entry name" value="Ferric uptake regulation protein"/>
    <property type="match status" value="1"/>
</dbReference>
<dbReference type="InterPro" id="IPR036390">
    <property type="entry name" value="WH_DNA-bd_sf"/>
</dbReference>
<dbReference type="InterPro" id="IPR036388">
    <property type="entry name" value="WH-like_DNA-bd_sf"/>
</dbReference>
<dbReference type="SUPFAM" id="SSF46785">
    <property type="entry name" value="Winged helix' DNA-binding domain"/>
    <property type="match status" value="1"/>
</dbReference>
<evidence type="ECO:0000256" key="4">
    <source>
        <dbReference type="ARBA" id="ARBA00020910"/>
    </source>
</evidence>
<keyword evidence="9 14" id="KW-0408">Iron</keyword>
<dbReference type="GO" id="GO:0000976">
    <property type="term" value="F:transcription cis-regulatory region binding"/>
    <property type="evidence" value="ECO:0007669"/>
    <property type="project" value="TreeGrafter"/>
</dbReference>
<organism evidence="15 16">
    <name type="scientific">Desulfuromonas soudanensis</name>
    <dbReference type="NCBI Taxonomy" id="1603606"/>
    <lineage>
        <taxon>Bacteria</taxon>
        <taxon>Pseudomonadati</taxon>
        <taxon>Thermodesulfobacteriota</taxon>
        <taxon>Desulfuromonadia</taxon>
        <taxon>Desulfuromonadales</taxon>
        <taxon>Desulfuromonadaceae</taxon>
        <taxon>Desulfuromonas</taxon>
    </lineage>
</organism>
<dbReference type="InterPro" id="IPR002481">
    <property type="entry name" value="FUR"/>
</dbReference>
<evidence type="ECO:0000256" key="12">
    <source>
        <dbReference type="ARBA" id="ARBA00023163"/>
    </source>
</evidence>
<dbReference type="Proteomes" id="UP000057158">
    <property type="component" value="Chromosome"/>
</dbReference>
<comment type="cofactor">
    <cofactor evidence="13">
        <name>Zn(2+)</name>
        <dbReference type="ChEBI" id="CHEBI:29105"/>
    </cofactor>
    <text evidence="13">Binds 1 zinc ion per subunit.</text>
</comment>
<evidence type="ECO:0000256" key="14">
    <source>
        <dbReference type="PIRSR" id="PIRSR602481-2"/>
    </source>
</evidence>
<comment type="cofactor">
    <cofactor evidence="14">
        <name>Mn(2+)</name>
        <dbReference type="ChEBI" id="CHEBI:29035"/>
    </cofactor>
    <cofactor evidence="14">
        <name>Fe(2+)</name>
        <dbReference type="ChEBI" id="CHEBI:29033"/>
    </cofactor>
    <text evidence="14">Binds 1 Mn(2+) or Fe(2+) ion per subunit.</text>
</comment>
<dbReference type="PANTHER" id="PTHR33202:SF2">
    <property type="entry name" value="FERRIC UPTAKE REGULATION PROTEIN"/>
    <property type="match status" value="1"/>
</dbReference>
<feature type="binding site" evidence="14">
    <location>
        <position position="91"/>
    </location>
    <ligand>
        <name>Fe cation</name>
        <dbReference type="ChEBI" id="CHEBI:24875"/>
    </ligand>
</feature>
<gene>
    <name evidence="15" type="primary">fur</name>
    <name evidence="15" type="ORF">DSOUD_1267</name>
</gene>
<keyword evidence="6" id="KW-0678">Repressor</keyword>
<evidence type="ECO:0000256" key="10">
    <source>
        <dbReference type="ARBA" id="ARBA00023015"/>
    </source>
</evidence>
<feature type="binding site" evidence="14">
    <location>
        <position position="93"/>
    </location>
    <ligand>
        <name>Fe cation</name>
        <dbReference type="ChEBI" id="CHEBI:24875"/>
    </ligand>
</feature>
<protein>
    <recommendedName>
        <fullName evidence="4">Ferric uptake regulation protein</fullName>
    </recommendedName>
</protein>
<dbReference type="KEGG" id="des:DSOUD_1267"/>
<dbReference type="PATRIC" id="fig|1603606.3.peg.1385"/>
<feature type="binding site" evidence="13">
    <location>
        <position position="97"/>
    </location>
    <ligand>
        <name>Zn(2+)</name>
        <dbReference type="ChEBI" id="CHEBI:29105"/>
    </ligand>
</feature>
<proteinExistence type="inferred from homology"/>
<dbReference type="RefSeq" id="WP_053550198.1">
    <property type="nucleotide sequence ID" value="NZ_CP010802.1"/>
</dbReference>
<keyword evidence="10" id="KW-0805">Transcription regulation</keyword>
<sequence length="147" mass="16554">MAAGKKEFHEYLVRQGLKSTRQRDLILDEFLRCASHPSTEELYLRLRKKHPGIGYATVHRSLKLFAEAGIAEARHFGDGQTRYESTASAEHHDHLVCTACGAISEFEDPRIEQLQEKVAKDHGFTITSHRLELYGLCSACSSRPQTG</sequence>
<feature type="binding site" evidence="14">
    <location>
        <position position="129"/>
    </location>
    <ligand>
        <name>Fe cation</name>
        <dbReference type="ChEBI" id="CHEBI:24875"/>
    </ligand>
</feature>
<evidence type="ECO:0000256" key="5">
    <source>
        <dbReference type="ARBA" id="ARBA00022490"/>
    </source>
</evidence>
<keyword evidence="7 13" id="KW-0479">Metal-binding</keyword>
<dbReference type="STRING" id="1603606.DSOUD_1267"/>
<accession>A0A0M5IKS1</accession>
<dbReference type="AlphaFoldDB" id="A0A0M5IKS1"/>
<evidence type="ECO:0000256" key="7">
    <source>
        <dbReference type="ARBA" id="ARBA00022723"/>
    </source>
</evidence>
<dbReference type="GO" id="GO:0005829">
    <property type="term" value="C:cytosol"/>
    <property type="evidence" value="ECO:0007669"/>
    <property type="project" value="TreeGrafter"/>
</dbReference>
<evidence type="ECO:0000256" key="3">
    <source>
        <dbReference type="ARBA" id="ARBA00011738"/>
    </source>
</evidence>
<comment type="similarity">
    <text evidence="2">Belongs to the Fur family.</text>
</comment>
<feature type="binding site" evidence="13">
    <location>
        <position position="140"/>
    </location>
    <ligand>
        <name>Zn(2+)</name>
        <dbReference type="ChEBI" id="CHEBI:29105"/>
    </ligand>
</feature>
<evidence type="ECO:0000256" key="6">
    <source>
        <dbReference type="ARBA" id="ARBA00022491"/>
    </source>
</evidence>
<dbReference type="InterPro" id="IPR043135">
    <property type="entry name" value="Fur_C"/>
</dbReference>
<dbReference type="PANTHER" id="PTHR33202">
    <property type="entry name" value="ZINC UPTAKE REGULATION PROTEIN"/>
    <property type="match status" value="1"/>
</dbReference>